<evidence type="ECO:0000313" key="1">
    <source>
        <dbReference type="EMBL" id="KIJ35783.1"/>
    </source>
</evidence>
<gene>
    <name evidence="1" type="ORF">M422DRAFT_34565</name>
</gene>
<dbReference type="InterPro" id="IPR009097">
    <property type="entry name" value="Cyclic_Pdiesterase"/>
</dbReference>
<dbReference type="PANTHER" id="PTHR28141:SF1">
    <property type="entry name" value="2',3'-CYCLIC-NUCLEOTIDE 3'-PHOSPHODIESTERASE"/>
    <property type="match status" value="1"/>
</dbReference>
<sequence>MGRSLWLVPAVDSPSTLALDALVSSLAQEHASPRFIPHVTLASVPDEVTPKQVHDCANSLSPVSFFFEAVCAGTTFYQSIYIAIKETPALKYTQNFVQRKLKVVKETPNFPHMSLCYGEGDRGKIIDNLKEDGKVIDVAGGGVIVAASSMIQAAELWLVDTTGSPDEWNVLLKVFLSDRRD</sequence>
<dbReference type="Pfam" id="PF07823">
    <property type="entry name" value="CPDase"/>
    <property type="match status" value="1"/>
</dbReference>
<dbReference type="OrthoDB" id="514292at2759"/>
<protein>
    <recommendedName>
        <fullName evidence="3">2',3'-cyclic-nucleotide 3'-phosphodiesterase</fullName>
    </recommendedName>
</protein>
<dbReference type="AlphaFoldDB" id="A0A0C9TZC3"/>
<dbReference type="PANTHER" id="PTHR28141">
    <property type="entry name" value="2',3'-CYCLIC-NUCLEOTIDE 3'-PHOSPHODIESTERASE"/>
    <property type="match status" value="1"/>
</dbReference>
<organism evidence="1 2">
    <name type="scientific">Sphaerobolus stellatus (strain SS14)</name>
    <dbReference type="NCBI Taxonomy" id="990650"/>
    <lineage>
        <taxon>Eukaryota</taxon>
        <taxon>Fungi</taxon>
        <taxon>Dikarya</taxon>
        <taxon>Basidiomycota</taxon>
        <taxon>Agaricomycotina</taxon>
        <taxon>Agaricomycetes</taxon>
        <taxon>Phallomycetidae</taxon>
        <taxon>Geastrales</taxon>
        <taxon>Sphaerobolaceae</taxon>
        <taxon>Sphaerobolus</taxon>
    </lineage>
</organism>
<dbReference type="InterPro" id="IPR012386">
    <property type="entry name" value="Cyclic-nucl_3Pdiesterase"/>
</dbReference>
<dbReference type="HOGENOM" id="CLU_081919_0_0_1"/>
<evidence type="ECO:0008006" key="3">
    <source>
        <dbReference type="Google" id="ProtNLM"/>
    </source>
</evidence>
<dbReference type="EMBL" id="KN837185">
    <property type="protein sequence ID" value="KIJ35783.1"/>
    <property type="molecule type" value="Genomic_DNA"/>
</dbReference>
<dbReference type="Gene3D" id="3.90.1140.10">
    <property type="entry name" value="Cyclic phosphodiesterase"/>
    <property type="match status" value="1"/>
</dbReference>
<evidence type="ECO:0000313" key="2">
    <source>
        <dbReference type="Proteomes" id="UP000054279"/>
    </source>
</evidence>
<name>A0A0C9TZC3_SPHS4</name>
<accession>A0A0C9TZC3</accession>
<keyword evidence="2" id="KW-1185">Reference proteome</keyword>
<dbReference type="Proteomes" id="UP000054279">
    <property type="component" value="Unassembled WGS sequence"/>
</dbReference>
<dbReference type="GO" id="GO:0004113">
    <property type="term" value="F:2',3'-cyclic-nucleotide 3'-phosphodiesterase activity"/>
    <property type="evidence" value="ECO:0007669"/>
    <property type="project" value="TreeGrafter"/>
</dbReference>
<dbReference type="GO" id="GO:0009187">
    <property type="term" value="P:cyclic nucleotide metabolic process"/>
    <property type="evidence" value="ECO:0007669"/>
    <property type="project" value="TreeGrafter"/>
</dbReference>
<dbReference type="SUPFAM" id="SSF55144">
    <property type="entry name" value="LigT-like"/>
    <property type="match status" value="1"/>
</dbReference>
<reference evidence="1 2" key="1">
    <citation type="submission" date="2014-06" db="EMBL/GenBank/DDBJ databases">
        <title>Evolutionary Origins and Diversification of the Mycorrhizal Mutualists.</title>
        <authorList>
            <consortium name="DOE Joint Genome Institute"/>
            <consortium name="Mycorrhizal Genomics Consortium"/>
            <person name="Kohler A."/>
            <person name="Kuo A."/>
            <person name="Nagy L.G."/>
            <person name="Floudas D."/>
            <person name="Copeland A."/>
            <person name="Barry K.W."/>
            <person name="Cichocki N."/>
            <person name="Veneault-Fourrey C."/>
            <person name="LaButti K."/>
            <person name="Lindquist E.A."/>
            <person name="Lipzen A."/>
            <person name="Lundell T."/>
            <person name="Morin E."/>
            <person name="Murat C."/>
            <person name="Riley R."/>
            <person name="Ohm R."/>
            <person name="Sun H."/>
            <person name="Tunlid A."/>
            <person name="Henrissat B."/>
            <person name="Grigoriev I.V."/>
            <person name="Hibbett D.S."/>
            <person name="Martin F."/>
        </authorList>
    </citation>
    <scope>NUCLEOTIDE SEQUENCE [LARGE SCALE GENOMIC DNA]</scope>
    <source>
        <strain evidence="1 2">SS14</strain>
    </source>
</reference>
<proteinExistence type="predicted"/>